<evidence type="ECO:0000256" key="1">
    <source>
        <dbReference type="ARBA" id="ARBA00004442"/>
    </source>
</evidence>
<comment type="subcellular location">
    <subcellularLocation>
        <location evidence="1">Cell outer membrane</location>
    </subcellularLocation>
</comment>
<protein>
    <submittedName>
        <fullName evidence="6">Uncharacterized protein</fullName>
    </submittedName>
</protein>
<dbReference type="AlphaFoldDB" id="A0A094L0R9"/>
<evidence type="ECO:0000313" key="6">
    <source>
        <dbReference type="EMBL" id="KFZ28198.1"/>
    </source>
</evidence>
<proteinExistence type="predicted"/>
<dbReference type="SUPFAM" id="SSF56935">
    <property type="entry name" value="Porins"/>
    <property type="match status" value="1"/>
</dbReference>
<evidence type="ECO:0000256" key="2">
    <source>
        <dbReference type="ARBA" id="ARBA00023136"/>
    </source>
</evidence>
<dbReference type="RefSeq" id="WP_034733334.1">
    <property type="nucleotide sequence ID" value="NZ_JPIN01000011.1"/>
</dbReference>
<evidence type="ECO:0000256" key="3">
    <source>
        <dbReference type="ARBA" id="ARBA00023237"/>
    </source>
</evidence>
<reference evidence="6 7" key="1">
    <citation type="submission" date="2014-06" db="EMBL/GenBank/DDBJ databases">
        <title>Draft genome sequence of Idiomarina sp. MCCC 1A10513.</title>
        <authorList>
            <person name="Du J."/>
            <person name="Lai Q."/>
            <person name="Shao Z."/>
        </authorList>
    </citation>
    <scope>NUCLEOTIDE SEQUENCE [LARGE SCALE GENOMIC DNA]</scope>
    <source>
        <strain evidence="6 7">MCCC 1A10513</strain>
    </source>
</reference>
<dbReference type="Proteomes" id="UP000053718">
    <property type="component" value="Unassembled WGS sequence"/>
</dbReference>
<comment type="caution">
    <text evidence="6">The sequence shown here is derived from an EMBL/GenBank/DDBJ whole genome shotgun (WGS) entry which is preliminary data.</text>
</comment>
<feature type="region of interest" description="Disordered" evidence="4">
    <location>
        <begin position="37"/>
        <end position="72"/>
    </location>
</feature>
<accession>A0A094L0R9</accession>
<feature type="signal peptide" evidence="5">
    <location>
        <begin position="1"/>
        <end position="34"/>
    </location>
</feature>
<gene>
    <name evidence="6" type="ORF">IDAT_10185</name>
</gene>
<dbReference type="eggNOG" id="COG4771">
    <property type="taxonomic scope" value="Bacteria"/>
</dbReference>
<sequence length="914" mass="102154">MPTTQRHSARFSRLWVALTPLLACNVFIAPDAYAAGASEAPPTEKGQPSSSAPAKSERAALSAAESQADQGRAPEIKPLERIIVRGQRYAPESLTLSGEYNLSRDYLDGLPQGNGNITDLLLTLPGVQGSESALSAEAQGEIRSQLLSISGAQPWQTGFFFDGVNNNSRLDPAASDASPAQVNDVQGHPQATFINQSLVDNVTVYDSNVPAKFGGFSGGVVDVQARRNMPSDASLNLSYRGSESSWNRYRVIDERQLNGQEGADDNDAETFATPEFSKRTLSLSGTAPIGDDYALDFALSRTTSTVTELSLRQNELTERESVSSRLAFTSYAWGLDEVRISATYSPYDGGYLLPDVKDSAFSIEGGGQTLQISAEHRVRAALFATSVAYASSENSRSAPNIYLPWYRAPGKDWGIDSGEVPFSVEGGYGDIEKEQESLTWQGSINFDTWQLGASDHRFEMGFETSYLELARRRTETGLVYNSPFRDANIDCRGQTLDCIEQSFQIPLEILAEELGGTIDFSNPEHLAAYEANLLTRGQFFQYRRVYPLEYINVALQESAGYLQHSIDLNSWEFKLGLRADYDDFLRNFNFAPRLQAGVDIGDARFILGANRYYNANVLTYKIREQQRGYITQYRSLVNGVVQDWRTSSDAQRFRYRFDDLRTPYSDEATLAWKQRIAGGVFSIKAVQRWRRDLLTRENTIDRDGYTEIIQGNEGEGTHQRLTLSYQRAFGRHGLWLHASHTENETTAESYDATVEAIPEDEIVFLQTGDDYRLLSLDDLSRRQDDFSRPLTAHLSLRSDWSDAFSTTLMVNYVGEYESAENTGLLREISRGDQICSDCEVDALNYPVFRVVERPARTLLNAVFQYEFALHEEHELSLSFEVSNLLNSRTYSVGPGLAGIETGRSFWFGVNYAWR</sequence>
<feature type="chain" id="PRO_5001901683" evidence="5">
    <location>
        <begin position="35"/>
        <end position="914"/>
    </location>
</feature>
<keyword evidence="3" id="KW-0998">Cell outer membrane</keyword>
<keyword evidence="2" id="KW-0472">Membrane</keyword>
<evidence type="ECO:0000256" key="5">
    <source>
        <dbReference type="SAM" id="SignalP"/>
    </source>
</evidence>
<dbReference type="GO" id="GO:0009279">
    <property type="term" value="C:cell outer membrane"/>
    <property type="evidence" value="ECO:0007669"/>
    <property type="project" value="UniProtKB-SubCell"/>
</dbReference>
<dbReference type="STRING" id="1517416.IDAT_10185"/>
<dbReference type="InterPro" id="IPR036942">
    <property type="entry name" value="Beta-barrel_TonB_sf"/>
</dbReference>
<evidence type="ECO:0000313" key="7">
    <source>
        <dbReference type="Proteomes" id="UP000053718"/>
    </source>
</evidence>
<keyword evidence="7" id="KW-1185">Reference proteome</keyword>
<dbReference type="EMBL" id="JPIN01000011">
    <property type="protein sequence ID" value="KFZ28198.1"/>
    <property type="molecule type" value="Genomic_DNA"/>
</dbReference>
<dbReference type="OrthoDB" id="9766643at2"/>
<evidence type="ECO:0000256" key="4">
    <source>
        <dbReference type="SAM" id="MobiDB-lite"/>
    </source>
</evidence>
<name>A0A094L0R9_9GAMM</name>
<dbReference type="Gene3D" id="2.170.130.10">
    <property type="entry name" value="TonB-dependent receptor, plug domain"/>
    <property type="match status" value="1"/>
</dbReference>
<dbReference type="Gene3D" id="2.40.170.20">
    <property type="entry name" value="TonB-dependent receptor, beta-barrel domain"/>
    <property type="match status" value="1"/>
</dbReference>
<organism evidence="6 7">
    <name type="scientific">Pseudidiomarina atlantica</name>
    <dbReference type="NCBI Taxonomy" id="1517416"/>
    <lineage>
        <taxon>Bacteria</taxon>
        <taxon>Pseudomonadati</taxon>
        <taxon>Pseudomonadota</taxon>
        <taxon>Gammaproteobacteria</taxon>
        <taxon>Alteromonadales</taxon>
        <taxon>Idiomarinaceae</taxon>
        <taxon>Pseudidiomarina</taxon>
    </lineage>
</organism>
<dbReference type="InterPro" id="IPR037066">
    <property type="entry name" value="Plug_dom_sf"/>
</dbReference>
<keyword evidence="5" id="KW-0732">Signal</keyword>